<reference evidence="2" key="1">
    <citation type="journal article" date="2013" name="Extremophiles">
        <title>Proteinivorax tanatarense gen. nov., sp. nov., an anaerobic, haloalkaliphilic, proteolytic bacterium isolated from a decaying algal bloom, and proposal of Proteinivoraceae fam. nov.</title>
        <authorList>
            <person name="Kevbrin V."/>
            <person name="Boltyanskaya Y."/>
            <person name="Zhilina T."/>
            <person name="Kolganova T."/>
            <person name="Lavrentjeva E."/>
            <person name="Kuznetsov B."/>
        </authorList>
    </citation>
    <scope>NUCLEOTIDE SEQUENCE</scope>
    <source>
        <strain evidence="2">Z-910T</strain>
    </source>
</reference>
<accession>A0AAU7VP60</accession>
<name>A0AAU7VP60_9FIRM</name>
<dbReference type="EMBL" id="CP158367">
    <property type="protein sequence ID" value="XBX75711.1"/>
    <property type="molecule type" value="Genomic_DNA"/>
</dbReference>
<proteinExistence type="predicted"/>
<evidence type="ECO:0008006" key="3">
    <source>
        <dbReference type="Google" id="ProtNLM"/>
    </source>
</evidence>
<gene>
    <name evidence="2" type="ORF">PRVXT_000865</name>
</gene>
<organism evidence="2">
    <name type="scientific">Proteinivorax tanatarense</name>
    <dbReference type="NCBI Taxonomy" id="1260629"/>
    <lineage>
        <taxon>Bacteria</taxon>
        <taxon>Bacillati</taxon>
        <taxon>Bacillota</taxon>
        <taxon>Clostridia</taxon>
        <taxon>Eubacteriales</taxon>
        <taxon>Proteinivoracaceae</taxon>
        <taxon>Proteinivorax</taxon>
    </lineage>
</organism>
<protein>
    <recommendedName>
        <fullName evidence="3">Holin</fullName>
    </recommendedName>
</protein>
<dbReference type="AlphaFoldDB" id="A0AAU7VP60"/>
<feature type="transmembrane region" description="Helical" evidence="1">
    <location>
        <begin position="6"/>
        <end position="23"/>
    </location>
</feature>
<evidence type="ECO:0000256" key="1">
    <source>
        <dbReference type="SAM" id="Phobius"/>
    </source>
</evidence>
<keyword evidence="1" id="KW-0472">Membrane</keyword>
<evidence type="ECO:0000313" key="2">
    <source>
        <dbReference type="EMBL" id="XBX75711.1"/>
    </source>
</evidence>
<reference evidence="2" key="2">
    <citation type="submission" date="2024-06" db="EMBL/GenBank/DDBJ databases">
        <authorList>
            <person name="Petrova K.O."/>
            <person name="Toshchakov S.V."/>
            <person name="Boltjanskaja Y.V."/>
            <person name="Kevbrin V."/>
        </authorList>
    </citation>
    <scope>NUCLEOTIDE SEQUENCE</scope>
    <source>
        <strain evidence="2">Z-910T</strain>
    </source>
</reference>
<keyword evidence="1" id="KW-0812">Transmembrane</keyword>
<sequence length="96" mass="10480">MTVNTLTTLVILAILVEFTIEIIKNSFPSLKDYKTQILSIIFGVAISITTRTGLLAALNIDTTTPIIDYFLTGLIISRGSNVVHDLIKKLNAKTTS</sequence>
<keyword evidence="1" id="KW-1133">Transmembrane helix</keyword>
<feature type="transmembrane region" description="Helical" evidence="1">
    <location>
        <begin position="35"/>
        <end position="60"/>
    </location>
</feature>
<dbReference type="RefSeq" id="WP_350344451.1">
    <property type="nucleotide sequence ID" value="NZ_CP158367.1"/>
</dbReference>